<gene>
    <name evidence="1" type="ORF">VCHENC02_1990</name>
</gene>
<accession>A0A454D1E4</accession>
<sequence length="360" mass="39486">MGTVRENLPNGSPRNKIEYLADCIDDAKVNAGNGGAVTVRPANLLKNAAFLGVHDQSMGNRWASNMGYRQAGSMNAYTSTGMPAAPFWGVECITNSNKMPVWGTYEVSNDAQLNPDDVDFTELMGGFAAAWGNGAKQVVFQVFDPQRPYLINHSGLEGNDYRCYLRFISGGANDQIRFGVVALNRNGKATSIIASKTIQETEVLKHREEWLSIPRHSMNPAVDGQRYAFFVERLEHTDNGYTVLTGAGVYWGKEGERPELANTEQSDQGGFYTLPVNVPASGDFSFDLPSFPMRYEPEQHLIFAITDADSRRAVLESRPCSFAVSGNTVTVSGASGNFTAPCKLEVYYSQCANIGFYQMV</sequence>
<protein>
    <submittedName>
        <fullName evidence="1">Uncharacterized protein</fullName>
    </submittedName>
</protein>
<dbReference type="EMBL" id="AJSR01000730">
    <property type="protein sequence ID" value="EKM32465.1"/>
    <property type="molecule type" value="Genomic_DNA"/>
</dbReference>
<comment type="caution">
    <text evidence="1">The sequence shown here is derived from an EMBL/GenBank/DDBJ whole genome shotgun (WGS) entry which is preliminary data.</text>
</comment>
<dbReference type="Proteomes" id="UP000008367">
    <property type="component" value="Unassembled WGS sequence"/>
</dbReference>
<reference evidence="1 2" key="1">
    <citation type="submission" date="2012-10" db="EMBL/GenBank/DDBJ databases">
        <title>Genome sequence of Vibrio Cholerae HENC-02.</title>
        <authorList>
            <person name="Eppinger M."/>
            <person name="Hasan N.A."/>
            <person name="Sengamalay N."/>
            <person name="Hine E."/>
            <person name="Su Q."/>
            <person name="Daugherty S.C."/>
            <person name="Young S."/>
            <person name="Sadzewicz L."/>
            <person name="Tallon L."/>
            <person name="Cebula T.A."/>
            <person name="Ravel J."/>
            <person name="Colwell R.R."/>
        </authorList>
    </citation>
    <scope>NUCLEOTIDE SEQUENCE [LARGE SCALE GENOMIC DNA]</scope>
    <source>
        <strain evidence="1 2">HENC-02</strain>
    </source>
</reference>
<evidence type="ECO:0000313" key="2">
    <source>
        <dbReference type="Proteomes" id="UP000008367"/>
    </source>
</evidence>
<proteinExistence type="predicted"/>
<organism evidence="1 2">
    <name type="scientific">Vibrio harveyi</name>
    <name type="common">Beneckea harveyi</name>
    <dbReference type="NCBI Taxonomy" id="669"/>
    <lineage>
        <taxon>Bacteria</taxon>
        <taxon>Pseudomonadati</taxon>
        <taxon>Pseudomonadota</taxon>
        <taxon>Gammaproteobacteria</taxon>
        <taxon>Vibrionales</taxon>
        <taxon>Vibrionaceae</taxon>
        <taxon>Vibrio</taxon>
    </lineage>
</organism>
<name>A0A454D1E4_VIBHA</name>
<evidence type="ECO:0000313" key="1">
    <source>
        <dbReference type="EMBL" id="EKM32465.1"/>
    </source>
</evidence>
<dbReference type="AlphaFoldDB" id="A0A454D1E4"/>